<evidence type="ECO:0000313" key="14">
    <source>
        <dbReference type="EMBL" id="MBY05975.1"/>
    </source>
</evidence>
<evidence type="ECO:0000256" key="13">
    <source>
        <dbReference type="SAM" id="MobiDB-lite"/>
    </source>
</evidence>
<evidence type="ECO:0000256" key="7">
    <source>
        <dbReference type="ARBA" id="ARBA00023132"/>
    </source>
</evidence>
<comment type="function">
    <text evidence="9">Required for the export of mRNAs containing poly(A) tails from the nucleus into the cytoplasm. May be involved in the terminal step of the mRNA transport through the nuclear pore complex (NPC).</text>
</comment>
<sequence length="410" mass="45457">MSKEELQRTMILTQEMRSQAQAILADLDAKEAKAREVVVEKQKSVAASTPINVANSTSKTSSVPTAPQHTTTDTVEVACEPEKKRESTTDISHQHTQLLLKLHEWRTSYQDLVQDKGRKQYRFDLMKAVSVSVNAVSTSSAVKGKLDKLTALLNGKPFPLATRTVTCTEHPSARNFCLDKLAERIVSQGEEQINSNGDSAYPIAALALGLWCRFPELGDLLLGHLFMRCPALLPLYPSADSKENLELCGYKINEDGTVETDAKYQRRISGFVRLYAAIVQTKAPEFCKGSHPLGVNHGWKFLACTLNMQPQQPALVASVLFNFLEVAGWAIGQAYGRQFIKLLHVLAKDYFPLLREGGTSGPVARLEAFLQQVLRRGTVPRQEASFGDKPEHDIPSSYGTQSFGRDPHFR</sequence>
<name>A0A2R5L934_9ACAR</name>
<keyword evidence="7" id="KW-0906">Nuclear pore complex</keyword>
<dbReference type="AlphaFoldDB" id="A0A2R5L934"/>
<proteinExistence type="inferred from homology"/>
<evidence type="ECO:0000256" key="9">
    <source>
        <dbReference type="ARBA" id="ARBA00024680"/>
    </source>
</evidence>
<evidence type="ECO:0000256" key="5">
    <source>
        <dbReference type="ARBA" id="ARBA00022927"/>
    </source>
</evidence>
<evidence type="ECO:0000256" key="3">
    <source>
        <dbReference type="ARBA" id="ARBA00022448"/>
    </source>
</evidence>
<comment type="subcellular location">
    <subcellularLocation>
        <location evidence="1">Nucleus</location>
        <location evidence="1">Nuclear pore complex</location>
    </subcellularLocation>
</comment>
<evidence type="ECO:0000256" key="6">
    <source>
        <dbReference type="ARBA" id="ARBA00023010"/>
    </source>
</evidence>
<dbReference type="GO" id="GO:0005543">
    <property type="term" value="F:phospholipid binding"/>
    <property type="evidence" value="ECO:0007669"/>
    <property type="project" value="TreeGrafter"/>
</dbReference>
<dbReference type="GO" id="GO:0044614">
    <property type="term" value="C:nuclear pore cytoplasmic filaments"/>
    <property type="evidence" value="ECO:0007669"/>
    <property type="project" value="TreeGrafter"/>
</dbReference>
<evidence type="ECO:0000256" key="1">
    <source>
        <dbReference type="ARBA" id="ARBA00004567"/>
    </source>
</evidence>
<keyword evidence="4" id="KW-0509">mRNA transport</keyword>
<feature type="compositionally biased region" description="Polar residues" evidence="13">
    <location>
        <begin position="55"/>
        <end position="74"/>
    </location>
</feature>
<dbReference type="GO" id="GO:0015031">
    <property type="term" value="P:protein transport"/>
    <property type="evidence" value="ECO:0007669"/>
    <property type="project" value="UniProtKB-KW"/>
</dbReference>
<keyword evidence="5" id="KW-0653">Protein transport</keyword>
<accession>A0A2R5L934</accession>
<keyword evidence="3" id="KW-0813">Transport</keyword>
<organism evidence="14">
    <name type="scientific">Ornithodoros turicata</name>
    <dbReference type="NCBI Taxonomy" id="34597"/>
    <lineage>
        <taxon>Eukaryota</taxon>
        <taxon>Metazoa</taxon>
        <taxon>Ecdysozoa</taxon>
        <taxon>Arthropoda</taxon>
        <taxon>Chelicerata</taxon>
        <taxon>Arachnida</taxon>
        <taxon>Acari</taxon>
        <taxon>Parasitiformes</taxon>
        <taxon>Ixodida</taxon>
        <taxon>Ixodoidea</taxon>
        <taxon>Argasidae</taxon>
        <taxon>Ornithodorinae</taxon>
        <taxon>Ornithodoros</taxon>
    </lineage>
</organism>
<keyword evidence="8" id="KW-0539">Nucleus</keyword>
<dbReference type="InterPro" id="IPR038506">
    <property type="entry name" value="GLE1-like_sf"/>
</dbReference>
<feature type="region of interest" description="Disordered" evidence="13">
    <location>
        <begin position="381"/>
        <end position="410"/>
    </location>
</feature>
<comment type="similarity">
    <text evidence="2">Belongs to the GLE1 family.</text>
</comment>
<feature type="region of interest" description="Disordered" evidence="13">
    <location>
        <begin position="55"/>
        <end position="76"/>
    </location>
</feature>
<dbReference type="EMBL" id="GGLE01001849">
    <property type="protein sequence ID" value="MBY05975.1"/>
    <property type="molecule type" value="Transcribed_RNA"/>
</dbReference>
<evidence type="ECO:0000256" key="11">
    <source>
        <dbReference type="ARBA" id="ARBA00029983"/>
    </source>
</evidence>
<dbReference type="GO" id="GO:0016973">
    <property type="term" value="P:poly(A)+ mRNA export from nucleus"/>
    <property type="evidence" value="ECO:0007669"/>
    <property type="project" value="InterPro"/>
</dbReference>
<evidence type="ECO:0000256" key="2">
    <source>
        <dbReference type="ARBA" id="ARBA00011056"/>
    </source>
</evidence>
<dbReference type="GO" id="GO:0031369">
    <property type="term" value="F:translation initiation factor binding"/>
    <property type="evidence" value="ECO:0007669"/>
    <property type="project" value="TreeGrafter"/>
</dbReference>
<dbReference type="Pfam" id="PF07817">
    <property type="entry name" value="GLE1"/>
    <property type="match status" value="1"/>
</dbReference>
<keyword evidence="6" id="KW-0811">Translocation</keyword>
<evidence type="ECO:0000256" key="10">
    <source>
        <dbReference type="ARBA" id="ARBA00026227"/>
    </source>
</evidence>
<dbReference type="InterPro" id="IPR012476">
    <property type="entry name" value="GLE1"/>
</dbReference>
<dbReference type="Gene3D" id="1.25.40.510">
    <property type="entry name" value="GLE1-like"/>
    <property type="match status" value="1"/>
</dbReference>
<evidence type="ECO:0000256" key="4">
    <source>
        <dbReference type="ARBA" id="ARBA00022816"/>
    </source>
</evidence>
<reference evidence="14" key="1">
    <citation type="submission" date="2018-03" db="EMBL/GenBank/DDBJ databases">
        <title>The relapsing fever spirochete Borrelia turicatae persists in the highly oxidative environment of its soft-bodied tick vector.</title>
        <authorList>
            <person name="Bourret T.J."/>
            <person name="Boyle W.K."/>
            <person name="Valenzuela J.G."/>
            <person name="Oliveira F."/>
            <person name="Lopez J.E."/>
        </authorList>
    </citation>
    <scope>NUCLEOTIDE SEQUENCE</scope>
    <source>
        <strain evidence="14">Kansas strain/isolate</strain>
        <tissue evidence="14">Salivary glands</tissue>
    </source>
</reference>
<evidence type="ECO:0000256" key="8">
    <source>
        <dbReference type="ARBA" id="ARBA00023242"/>
    </source>
</evidence>
<evidence type="ECO:0000256" key="12">
    <source>
        <dbReference type="ARBA" id="ARBA00030897"/>
    </source>
</evidence>
<dbReference type="PANTHER" id="PTHR12960">
    <property type="entry name" value="GLE-1-RELATED"/>
    <property type="match status" value="1"/>
</dbReference>
<dbReference type="GO" id="GO:0000822">
    <property type="term" value="F:inositol hexakisphosphate binding"/>
    <property type="evidence" value="ECO:0007669"/>
    <property type="project" value="TreeGrafter"/>
</dbReference>
<protein>
    <recommendedName>
        <fullName evidence="10">mRNA export factor GLE1</fullName>
    </recommendedName>
    <alternativeName>
        <fullName evidence="12">GLE1 RNA export mediator</fullName>
    </alternativeName>
    <alternativeName>
        <fullName evidence="11">Nucleoporin GLE1</fullName>
    </alternativeName>
</protein>
<dbReference type="PANTHER" id="PTHR12960:SF0">
    <property type="entry name" value="MRNA EXPORT FACTOR GLE1"/>
    <property type="match status" value="1"/>
</dbReference>
<dbReference type="GO" id="GO:0005737">
    <property type="term" value="C:cytoplasm"/>
    <property type="evidence" value="ECO:0007669"/>
    <property type="project" value="TreeGrafter"/>
</dbReference>